<proteinExistence type="predicted"/>
<dbReference type="InterPro" id="IPR050181">
    <property type="entry name" value="Cold_shock_domain"/>
</dbReference>
<feature type="compositionally biased region" description="Gly residues" evidence="1">
    <location>
        <begin position="40"/>
        <end position="51"/>
    </location>
</feature>
<feature type="compositionally biased region" description="Basic residues" evidence="1">
    <location>
        <begin position="221"/>
        <end position="238"/>
    </location>
</feature>
<organism evidence="3 4">
    <name type="scientific">Equus asinus</name>
    <name type="common">Donkey</name>
    <name type="synonym">Equus africanus asinus</name>
    <dbReference type="NCBI Taxonomy" id="9793"/>
    <lineage>
        <taxon>Eukaryota</taxon>
        <taxon>Metazoa</taxon>
        <taxon>Chordata</taxon>
        <taxon>Craniata</taxon>
        <taxon>Vertebrata</taxon>
        <taxon>Euteleostomi</taxon>
        <taxon>Mammalia</taxon>
        <taxon>Eutheria</taxon>
        <taxon>Laurasiatheria</taxon>
        <taxon>Perissodactyla</taxon>
        <taxon>Equidae</taxon>
        <taxon>Equus</taxon>
    </lineage>
</organism>
<evidence type="ECO:0000256" key="1">
    <source>
        <dbReference type="SAM" id="MobiDB-lite"/>
    </source>
</evidence>
<dbReference type="Pfam" id="PF00313">
    <property type="entry name" value="CSD"/>
    <property type="match status" value="1"/>
</dbReference>
<evidence type="ECO:0000259" key="2">
    <source>
        <dbReference type="PROSITE" id="PS51857"/>
    </source>
</evidence>
<feature type="compositionally biased region" description="Basic residues" evidence="1">
    <location>
        <begin position="177"/>
        <end position="187"/>
    </location>
</feature>
<feature type="domain" description="CSD" evidence="2">
    <location>
        <begin position="95"/>
        <end position="164"/>
    </location>
</feature>
<reference evidence="3" key="3">
    <citation type="submission" date="2025-09" db="UniProtKB">
        <authorList>
            <consortium name="Ensembl"/>
        </authorList>
    </citation>
    <scope>IDENTIFICATION</scope>
</reference>
<reference evidence="3 4" key="1">
    <citation type="journal article" date="2020" name="Nat. Commun.">
        <title>Donkey genomes provide new insights into domestication and selection for coat color.</title>
        <authorList>
            <person name="Wang"/>
            <person name="C."/>
            <person name="Li"/>
            <person name="H."/>
            <person name="Guo"/>
            <person name="Y."/>
            <person name="Huang"/>
            <person name="J."/>
            <person name="Sun"/>
            <person name="Y."/>
            <person name="Min"/>
            <person name="J."/>
            <person name="Wang"/>
            <person name="J."/>
            <person name="Fang"/>
            <person name="X."/>
            <person name="Zhao"/>
            <person name="Z."/>
            <person name="Wang"/>
            <person name="S."/>
            <person name="Zhang"/>
            <person name="Y."/>
            <person name="Liu"/>
            <person name="Q."/>
            <person name="Jiang"/>
            <person name="Q."/>
            <person name="Wang"/>
            <person name="X."/>
            <person name="Guo"/>
            <person name="Y."/>
            <person name="Yang"/>
            <person name="C."/>
            <person name="Wang"/>
            <person name="Y."/>
            <person name="Tian"/>
            <person name="F."/>
            <person name="Zhuang"/>
            <person name="G."/>
            <person name="Fan"/>
            <person name="Y."/>
            <person name="Gao"/>
            <person name="Q."/>
            <person name="Li"/>
            <person name="Y."/>
            <person name="Ju"/>
            <person name="Z."/>
            <person name="Li"/>
            <person name="J."/>
            <person name="Li"/>
            <person name="R."/>
            <person name="Hou"/>
            <person name="M."/>
            <person name="Yang"/>
            <person name="G."/>
            <person name="Liu"/>
            <person name="G."/>
            <person name="Liu"/>
            <person name="W."/>
            <person name="Guo"/>
            <person name="J."/>
            <person name="Pan"/>
            <person name="S."/>
            <person name="Fan"/>
            <person name="G."/>
            <person name="Zhang"/>
            <person name="W."/>
            <person name="Zhang"/>
            <person name="R."/>
            <person name="Yu"/>
            <person name="J."/>
            <person name="Zhang"/>
            <person name="X."/>
            <person name="Yin"/>
            <person name="Q."/>
            <person name="Ji"/>
            <person name="C."/>
            <person name="Jin"/>
            <person name="Y."/>
            <person name="Yue"/>
            <person name="G."/>
            <person name="Liu"/>
            <person name="M."/>
            <person name="Xu"/>
            <person name="J."/>
            <person name="Liu"/>
            <person name="S."/>
            <person name="Jordana"/>
            <person name="J."/>
            <person name="Noce"/>
            <person name="A."/>
            <person name="Amills"/>
            <person name="M."/>
            <person name="Wu"/>
            <person name="D.D."/>
            <person name="Li"/>
            <person name="S."/>
            <person name="Zhou"/>
            <person name="X. and Zhong"/>
            <person name="J."/>
        </authorList>
    </citation>
    <scope>NUCLEOTIDE SEQUENCE [LARGE SCALE GENOMIC DNA]</scope>
</reference>
<reference evidence="3" key="2">
    <citation type="submission" date="2025-08" db="UniProtKB">
        <authorList>
            <consortium name="Ensembl"/>
        </authorList>
    </citation>
    <scope>IDENTIFICATION</scope>
</reference>
<protein>
    <submittedName>
        <fullName evidence="3">Y-box binding protein 2</fullName>
    </submittedName>
</protein>
<dbReference type="InterPro" id="IPR012340">
    <property type="entry name" value="NA-bd_OB-fold"/>
</dbReference>
<evidence type="ECO:0000313" key="4">
    <source>
        <dbReference type="Proteomes" id="UP000694387"/>
    </source>
</evidence>
<dbReference type="Gene3D" id="2.40.50.140">
    <property type="entry name" value="Nucleic acid-binding proteins"/>
    <property type="match status" value="1"/>
</dbReference>
<dbReference type="InterPro" id="IPR002059">
    <property type="entry name" value="CSP_DNA-bd"/>
</dbReference>
<feature type="compositionally biased region" description="Basic and acidic residues" evidence="1">
    <location>
        <begin position="211"/>
        <end position="220"/>
    </location>
</feature>
<dbReference type="SMART" id="SM00357">
    <property type="entry name" value="CSP"/>
    <property type="match status" value="1"/>
</dbReference>
<gene>
    <name evidence="3" type="primary">YBX2</name>
</gene>
<name>A0A9L0IF78_EQUAS</name>
<feature type="compositionally biased region" description="Low complexity" evidence="1">
    <location>
        <begin position="69"/>
        <end position="78"/>
    </location>
</feature>
<dbReference type="PROSITE" id="PS00352">
    <property type="entry name" value="CSD_1"/>
    <property type="match status" value="1"/>
</dbReference>
<dbReference type="InterPro" id="IPR011129">
    <property type="entry name" value="CSD"/>
</dbReference>
<dbReference type="Ensembl" id="ENSEAST00005070787.1">
    <property type="protein sequence ID" value="ENSEASP00005039533.1"/>
    <property type="gene ID" value="ENSEASG00005018928.2"/>
</dbReference>
<sequence length="539" mass="58737">MSEAEAAAVATAAPAATVPATAAGVVAVVVPVPAGEPQKAGGGAGSGGVGAASGPAAGTPSAPGPRTPGNPATAALGTPAPPARSQADKPVLAIQVLGTVKWFNVRNGYGFINRNDTKEDVFVHQTAIKRNNPRKFLRSVGDGETVEFDVVEGEKGAEAANVTGPGGVPVKGSRYAPNRRRFRRFIPRPRPAAPPPMVAEAPSGGTEPGSEGERAEDSGQRPRRRRPPPFFYRRRFVRGPRPPNQQQPMEGTDGVEPKETAPLEGDQQQGDERVPPPRFRPRYRRPFRPRPPQQPTTEGGDGETKPSQGPTDGSRPEPQRPRNRPYFQRRRQQPPGPRQPTAPEVRPWIVYPGCKGMKEKAGADFPSSLPSFYTLLFPSHSIPLLPCILALPPPPSHLLLCTLTPKSQYCWAHSWQAPHLPRNPSRGSRARVTPCRLPSQLHLEPQHQLVDVRTGEEWEGAMGMEETRWEKVEAGVLKNRRISVEQSCSLDLSPHQQWGPHHHHTGVIPTQRIPRATIWYLPVFPTDLYPIQDPLPPFP</sequence>
<dbReference type="GeneTree" id="ENSGT00940000159816"/>
<dbReference type="AlphaFoldDB" id="A0A9L0IF78"/>
<dbReference type="GO" id="GO:0003676">
    <property type="term" value="F:nucleic acid binding"/>
    <property type="evidence" value="ECO:0007669"/>
    <property type="project" value="InterPro"/>
</dbReference>
<keyword evidence="4" id="KW-1185">Reference proteome</keyword>
<dbReference type="PROSITE" id="PS51857">
    <property type="entry name" value="CSD_2"/>
    <property type="match status" value="1"/>
</dbReference>
<feature type="region of interest" description="Disordered" evidence="1">
    <location>
        <begin position="34"/>
        <end position="87"/>
    </location>
</feature>
<accession>A0A9L0IF78</accession>
<dbReference type="InterPro" id="IPR019844">
    <property type="entry name" value="CSD_CS"/>
</dbReference>
<feature type="compositionally biased region" description="Low complexity" evidence="1">
    <location>
        <begin position="52"/>
        <end position="61"/>
    </location>
</feature>
<feature type="compositionally biased region" description="Basic residues" evidence="1">
    <location>
        <begin position="321"/>
        <end position="332"/>
    </location>
</feature>
<feature type="compositionally biased region" description="Basic residues" evidence="1">
    <location>
        <begin position="279"/>
        <end position="288"/>
    </location>
</feature>
<dbReference type="CDD" id="cd04458">
    <property type="entry name" value="CSP_CDS"/>
    <property type="match status" value="1"/>
</dbReference>
<feature type="region of interest" description="Disordered" evidence="1">
    <location>
        <begin position="159"/>
        <end position="345"/>
    </location>
</feature>
<feature type="compositionally biased region" description="Pro residues" evidence="1">
    <location>
        <begin position="188"/>
        <end position="197"/>
    </location>
</feature>
<dbReference type="PANTHER" id="PTHR11544">
    <property type="entry name" value="COLD SHOCK DOMAIN CONTAINING PROTEINS"/>
    <property type="match status" value="1"/>
</dbReference>
<evidence type="ECO:0000313" key="3">
    <source>
        <dbReference type="Ensembl" id="ENSEASP00005039533.1"/>
    </source>
</evidence>
<dbReference type="PRINTS" id="PR00050">
    <property type="entry name" value="COLDSHOCK"/>
</dbReference>
<feature type="compositionally biased region" description="Low complexity" evidence="1">
    <location>
        <begin position="198"/>
        <end position="209"/>
    </location>
</feature>
<dbReference type="SUPFAM" id="SSF50249">
    <property type="entry name" value="Nucleic acid-binding proteins"/>
    <property type="match status" value="1"/>
</dbReference>
<dbReference type="Proteomes" id="UP000694387">
    <property type="component" value="Chromosome 13"/>
</dbReference>
<dbReference type="FunFam" id="2.40.50.140:FF:000054">
    <property type="entry name" value="Nuclease-sensitive element-binding protein 1"/>
    <property type="match status" value="1"/>
</dbReference>